<comment type="catalytic activity">
    <reaction evidence="6 7">
        <text>1D-myo-inositol 3-phosphate + UDP-N-acetyl-alpha-D-glucosamine = 1D-myo-inositol 2-acetamido-2-deoxy-alpha-D-glucopyranoside 3-phosphate + UDP + H(+)</text>
        <dbReference type="Rhea" id="RHEA:26188"/>
        <dbReference type="ChEBI" id="CHEBI:15378"/>
        <dbReference type="ChEBI" id="CHEBI:57705"/>
        <dbReference type="ChEBI" id="CHEBI:58223"/>
        <dbReference type="ChEBI" id="CHEBI:58401"/>
        <dbReference type="ChEBI" id="CHEBI:58892"/>
        <dbReference type="EC" id="2.4.1.250"/>
    </reaction>
</comment>
<dbReference type="InterPro" id="IPR028098">
    <property type="entry name" value="Glyco_trans_4-like_N"/>
</dbReference>
<proteinExistence type="inferred from homology"/>
<feature type="binding site" evidence="7">
    <location>
        <position position="163"/>
    </location>
    <ligand>
        <name>1D-myo-inositol 3-phosphate</name>
        <dbReference type="ChEBI" id="CHEBI:58401"/>
    </ligand>
</feature>
<keyword evidence="2 7" id="KW-0328">Glycosyltransferase</keyword>
<comment type="function">
    <text evidence="7">Catalyzes the transfer of a N-acetyl-glucosamine moiety to 1D-myo-inositol 3-phosphate to produce 1D-myo-inositol 2-acetamido-2-deoxy-glucopyranoside 3-phosphate in the mycothiol biosynthesis pathway.</text>
</comment>
<keyword evidence="4 7" id="KW-0479">Metal-binding</keyword>
<dbReference type="NCBIfam" id="TIGR03449">
    <property type="entry name" value="mycothiol_MshA"/>
    <property type="match status" value="1"/>
</dbReference>
<comment type="subunit">
    <text evidence="7">Homodimer.</text>
</comment>
<dbReference type="PANTHER" id="PTHR12526">
    <property type="entry name" value="GLYCOSYLTRANSFERASE"/>
    <property type="match status" value="1"/>
</dbReference>
<feature type="binding site" evidence="7">
    <location>
        <position position="31"/>
    </location>
    <ligand>
        <name>UDP-N-acetyl-alpha-D-glucosamine</name>
        <dbReference type="ChEBI" id="CHEBI:57705"/>
    </ligand>
</feature>
<feature type="binding site" evidence="7">
    <location>
        <begin position="28"/>
        <end position="33"/>
    </location>
    <ligand>
        <name>1D-myo-inositol 3-phosphate</name>
        <dbReference type="ChEBI" id="CHEBI:58401"/>
    </ligand>
</feature>
<comment type="similarity">
    <text evidence="1 7">Belongs to the glycosyltransferase group 1 family. MshA subfamily.</text>
</comment>
<evidence type="ECO:0000313" key="10">
    <source>
        <dbReference type="EMBL" id="MFB9312369.1"/>
    </source>
</evidence>
<dbReference type="PANTHER" id="PTHR12526:SF510">
    <property type="entry name" value="D-INOSITOL 3-PHOSPHATE GLYCOSYLTRANSFERASE"/>
    <property type="match status" value="1"/>
</dbReference>
<dbReference type="InterPro" id="IPR001296">
    <property type="entry name" value="Glyco_trans_1"/>
</dbReference>
<feature type="binding site" evidence="7">
    <location>
        <position position="86"/>
    </location>
    <ligand>
        <name>1D-myo-inositol 3-phosphate</name>
        <dbReference type="ChEBI" id="CHEBI:58401"/>
    </ligand>
</feature>
<dbReference type="EC" id="2.4.1.250" evidence="7"/>
<protein>
    <recommendedName>
        <fullName evidence="7">D-inositol-3-phosphate glycosyltransferase</fullName>
        <ecNumber evidence="7">2.4.1.250</ecNumber>
    </recommendedName>
    <alternativeName>
        <fullName evidence="7">N-acetylglucosamine-inositol-phosphate N-acetylglucosaminyltransferase</fullName>
        <shortName evidence="7">GlcNAc-Ins-P N-acetylglucosaminyltransferase</shortName>
    </alternativeName>
</protein>
<dbReference type="Gene3D" id="3.40.50.2000">
    <property type="entry name" value="Glycogen Phosphorylase B"/>
    <property type="match status" value="2"/>
</dbReference>
<feature type="binding site" evidence="7">
    <location>
        <position position="237"/>
    </location>
    <ligand>
        <name>UDP-N-acetyl-alpha-D-glucosamine</name>
        <dbReference type="ChEBI" id="CHEBI:57705"/>
    </ligand>
</feature>
<feature type="binding site" evidence="7">
    <location>
        <position position="242"/>
    </location>
    <ligand>
        <name>UDP-N-acetyl-alpha-D-glucosamine</name>
        <dbReference type="ChEBI" id="CHEBI:57705"/>
    </ligand>
</feature>
<evidence type="ECO:0000256" key="2">
    <source>
        <dbReference type="ARBA" id="ARBA00022676"/>
    </source>
</evidence>
<name>A0ABV5K9P8_9ACTN</name>
<feature type="domain" description="Glycosyl transferase family 1" evidence="8">
    <location>
        <begin position="219"/>
        <end position="389"/>
    </location>
</feature>
<dbReference type="HAMAP" id="MF_01695">
    <property type="entry name" value="MshA"/>
    <property type="match status" value="1"/>
</dbReference>
<dbReference type="RefSeq" id="WP_140008317.1">
    <property type="nucleotide sequence ID" value="NZ_JBHMDG010000005.1"/>
</dbReference>
<evidence type="ECO:0000313" key="11">
    <source>
        <dbReference type="Proteomes" id="UP001589750"/>
    </source>
</evidence>
<dbReference type="InterPro" id="IPR017814">
    <property type="entry name" value="Mycothiol_biosynthesis_MshA"/>
</dbReference>
<comment type="caution">
    <text evidence="7">Lacks conserved residue(s) required for the propagation of feature annotation.</text>
</comment>
<evidence type="ECO:0000256" key="1">
    <source>
        <dbReference type="ARBA" id="ARBA00008449"/>
    </source>
</evidence>
<feature type="binding site" evidence="7">
    <location>
        <position position="312"/>
    </location>
    <ligand>
        <name>Mg(2+)</name>
        <dbReference type="ChEBI" id="CHEBI:18420"/>
    </ligand>
</feature>
<feature type="binding site" evidence="7">
    <location>
        <position position="315"/>
    </location>
    <ligand>
        <name>Mg(2+)</name>
        <dbReference type="ChEBI" id="CHEBI:18420"/>
    </ligand>
</feature>
<keyword evidence="3 7" id="KW-0808">Transferase</keyword>
<keyword evidence="5 7" id="KW-0460">Magnesium</keyword>
<evidence type="ECO:0000256" key="6">
    <source>
        <dbReference type="ARBA" id="ARBA00048131"/>
    </source>
</evidence>
<evidence type="ECO:0000259" key="9">
    <source>
        <dbReference type="Pfam" id="PF13579"/>
    </source>
</evidence>
<dbReference type="Pfam" id="PF00534">
    <property type="entry name" value="Glycos_transf_1"/>
    <property type="match status" value="1"/>
</dbReference>
<evidence type="ECO:0000259" key="8">
    <source>
        <dbReference type="Pfam" id="PF00534"/>
    </source>
</evidence>
<feature type="binding site" evidence="7">
    <location>
        <position position="143"/>
    </location>
    <ligand>
        <name>1D-myo-inositol 3-phosphate</name>
        <dbReference type="ChEBI" id="CHEBI:58401"/>
    </ligand>
</feature>
<feature type="binding site" evidence="7">
    <location>
        <position position="333"/>
    </location>
    <ligand>
        <name>UDP-N-acetyl-alpha-D-glucosamine</name>
        <dbReference type="ChEBI" id="CHEBI:57705"/>
    </ligand>
</feature>
<reference evidence="10 11" key="1">
    <citation type="submission" date="2024-09" db="EMBL/GenBank/DDBJ databases">
        <authorList>
            <person name="Sun Q."/>
            <person name="Mori K."/>
        </authorList>
    </citation>
    <scope>NUCLEOTIDE SEQUENCE [LARGE SCALE GENOMIC DNA]</scope>
    <source>
        <strain evidence="10 11">JCM 9626</strain>
    </source>
</reference>
<keyword evidence="11" id="KW-1185">Reference proteome</keyword>
<dbReference type="Proteomes" id="UP001589750">
    <property type="component" value="Unassembled WGS sequence"/>
</dbReference>
<evidence type="ECO:0000256" key="3">
    <source>
        <dbReference type="ARBA" id="ARBA00022679"/>
    </source>
</evidence>
<evidence type="ECO:0000256" key="4">
    <source>
        <dbReference type="ARBA" id="ARBA00022723"/>
    </source>
</evidence>
<gene>
    <name evidence="7 10" type="primary">mshA</name>
    <name evidence="10" type="ORF">ACFFRI_04875</name>
</gene>
<feature type="binding site" evidence="7">
    <location>
        <position position="119"/>
    </location>
    <ligand>
        <name>1D-myo-inositol 3-phosphate</name>
        <dbReference type="ChEBI" id="CHEBI:58401"/>
    </ligand>
</feature>
<dbReference type="GO" id="GO:0102710">
    <property type="term" value="F:D-inositol-3-phosphate glycosyltransferase activity"/>
    <property type="evidence" value="ECO:0007669"/>
    <property type="project" value="UniProtKB-EC"/>
</dbReference>
<dbReference type="SUPFAM" id="SSF53756">
    <property type="entry name" value="UDP-Glycosyltransferase/glycogen phosphorylase"/>
    <property type="match status" value="1"/>
</dbReference>
<sequence length="425" mass="44632">MGAVVGDVRRLAMISLHTSPLDQPGTGDAGGMNVYVVELARRLAARGVEVDVFTRATSSSHAAVVPLADGVSVRHITAGPFEGLTKHELPGQLCVFAREVLRTEAAQPVGHYDAVHSHYWLSGQVGALARDRWGVPLVHSMHTMAKVKNDALAAGDSPEPAARVIGEEQVVEAADVLVANTDLEAEQLIDLYDADPGRVEVVHPGVDLDVFRPTDVTVARAALGLPHDAVVLMFAGRIQPLKAPDVLLRAVAVLLERDPGLRARLVVPVVGGPSGTGLDRPSALAALAVELGIADVVRFVPPVTQAELARWYAAATLVAVPSYNESFGLVAVEAQACGTPVVAAAVGGLTTVVRDGRSGLLVPGHDPEAWAAALRRVACDDDVRARLAAGAVAQAQEFSWDATADQTLGVYRRARSLMRQSLNAS</sequence>
<organism evidence="10 11">
    <name type="scientific">Nocardioides plantarum</name>
    <dbReference type="NCBI Taxonomy" id="29299"/>
    <lineage>
        <taxon>Bacteria</taxon>
        <taxon>Bacillati</taxon>
        <taxon>Actinomycetota</taxon>
        <taxon>Actinomycetes</taxon>
        <taxon>Propionibacteriales</taxon>
        <taxon>Nocardioidaceae</taxon>
        <taxon>Nocardioides</taxon>
    </lineage>
</organism>
<evidence type="ECO:0000256" key="5">
    <source>
        <dbReference type="ARBA" id="ARBA00022842"/>
    </source>
</evidence>
<feature type="binding site" evidence="7">
    <location>
        <position position="339"/>
    </location>
    <ligand>
        <name>Mg(2+)</name>
        <dbReference type="ChEBI" id="CHEBI:18420"/>
    </ligand>
</feature>
<evidence type="ECO:0000256" key="7">
    <source>
        <dbReference type="HAMAP-Rule" id="MF_01695"/>
    </source>
</evidence>
<feature type="binding site" evidence="7">
    <location>
        <begin position="23"/>
        <end position="24"/>
    </location>
    <ligand>
        <name>UDP-N-acetyl-alpha-D-glucosamine</name>
        <dbReference type="ChEBI" id="CHEBI:57705"/>
    </ligand>
</feature>
<dbReference type="Pfam" id="PF13579">
    <property type="entry name" value="Glyco_trans_4_4"/>
    <property type="match status" value="1"/>
</dbReference>
<feature type="binding site" evidence="7">
    <location>
        <position position="325"/>
    </location>
    <ligand>
        <name>UDP-N-acetyl-alpha-D-glucosamine</name>
        <dbReference type="ChEBI" id="CHEBI:57705"/>
    </ligand>
</feature>
<dbReference type="EMBL" id="JBHMDG010000005">
    <property type="protein sequence ID" value="MFB9312369.1"/>
    <property type="molecule type" value="Genomic_DNA"/>
</dbReference>
<feature type="domain" description="Glycosyltransferase subfamily 4-like N-terminal" evidence="9">
    <location>
        <begin position="30"/>
        <end position="205"/>
    </location>
</feature>
<accession>A0ABV5K9P8</accession>
<dbReference type="CDD" id="cd03800">
    <property type="entry name" value="GT4_sucrose_synthase"/>
    <property type="match status" value="1"/>
</dbReference>
<feature type="binding site" evidence="7">
    <location>
        <position position="303"/>
    </location>
    <ligand>
        <name>UDP-N-acetyl-alpha-D-glucosamine</name>
        <dbReference type="ChEBI" id="CHEBI:57705"/>
    </ligand>
</feature>
<comment type="caution">
    <text evidence="10">The sequence shown here is derived from an EMBL/GenBank/DDBJ whole genome shotgun (WGS) entry which is preliminary data.</text>
</comment>
<feature type="binding site" evidence="7">
    <location>
        <position position="17"/>
    </location>
    <ligand>
        <name>1D-myo-inositol 3-phosphate</name>
        <dbReference type="ChEBI" id="CHEBI:58401"/>
    </ligand>
</feature>